<protein>
    <submittedName>
        <fullName evidence="2">Uncharacterized protein</fullName>
    </submittedName>
</protein>
<feature type="region of interest" description="Disordered" evidence="1">
    <location>
        <begin position="60"/>
        <end position="87"/>
    </location>
</feature>
<organism evidence="2 3">
    <name type="scientific">Lysobacter capsici AZ78</name>
    <dbReference type="NCBI Taxonomy" id="1444315"/>
    <lineage>
        <taxon>Bacteria</taxon>
        <taxon>Pseudomonadati</taxon>
        <taxon>Pseudomonadota</taxon>
        <taxon>Gammaproteobacteria</taxon>
        <taxon>Lysobacterales</taxon>
        <taxon>Lysobacteraceae</taxon>
        <taxon>Lysobacter</taxon>
    </lineage>
</organism>
<accession>A0A120AHP1</accession>
<name>A0A120AHP1_9GAMM</name>
<proteinExistence type="predicted"/>
<comment type="caution">
    <text evidence="2">The sequence shown here is derived from an EMBL/GenBank/DDBJ whole genome shotgun (WGS) entry which is preliminary data.</text>
</comment>
<keyword evidence="3" id="KW-1185">Reference proteome</keyword>
<feature type="region of interest" description="Disordered" evidence="1">
    <location>
        <begin position="1"/>
        <end position="38"/>
    </location>
</feature>
<dbReference type="Proteomes" id="UP000023435">
    <property type="component" value="Unassembled WGS sequence"/>
</dbReference>
<sequence length="87" mass="9550">MHTAPQRQPARGGGDGGHGTSPKWGTKRDGAAHSSVRRRAARAAFRRWTNEKPIRCGGEGLRRVAAHAGQRTQPRLARPARRVPERP</sequence>
<dbReference type="EMBL" id="JAJA02000001">
    <property type="protein sequence ID" value="KWS06455.1"/>
    <property type="molecule type" value="Genomic_DNA"/>
</dbReference>
<reference evidence="2 3" key="1">
    <citation type="journal article" date="2014" name="Genome Announc.">
        <title>Draft Genome Sequence of Lysobacter capsici AZ78, a Bacterium Antagonistic to Plant-Pathogenic Oomycetes.</title>
        <authorList>
            <person name="Puopolo G."/>
            <person name="Sonego P."/>
            <person name="Engelen K."/>
            <person name="Pertot I."/>
        </authorList>
    </citation>
    <scope>NUCLEOTIDE SEQUENCE [LARGE SCALE GENOMIC DNA]</scope>
    <source>
        <strain evidence="2 3">AZ78</strain>
    </source>
</reference>
<evidence type="ECO:0000256" key="1">
    <source>
        <dbReference type="SAM" id="MobiDB-lite"/>
    </source>
</evidence>
<dbReference type="AlphaFoldDB" id="A0A120AHP1"/>
<gene>
    <name evidence="2" type="ORF">AZ78_4011</name>
</gene>
<evidence type="ECO:0000313" key="3">
    <source>
        <dbReference type="Proteomes" id="UP000023435"/>
    </source>
</evidence>
<evidence type="ECO:0000313" key="2">
    <source>
        <dbReference type="EMBL" id="KWS06455.1"/>
    </source>
</evidence>